<feature type="binding site" evidence="9">
    <location>
        <begin position="100"/>
        <end position="101"/>
    </location>
    <ligand>
        <name>substrate</name>
    </ligand>
</feature>
<reference evidence="12 13" key="1">
    <citation type="submission" date="2017-09" db="EMBL/GenBank/DDBJ databases">
        <title>Genomics of the genus Arcobacter.</title>
        <authorList>
            <person name="Perez-Cataluna A."/>
            <person name="Figueras M.J."/>
            <person name="Salas-Masso N."/>
        </authorList>
    </citation>
    <scope>NUCLEOTIDE SEQUENCE [LARGE SCALE GENOMIC DNA]</scope>
    <source>
        <strain evidence="12 13">F156-34</strain>
    </source>
</reference>
<keyword evidence="4 7" id="KW-0378">Hydrolase</keyword>
<dbReference type="NCBIfam" id="TIGR01662">
    <property type="entry name" value="HAD-SF-IIIA"/>
    <property type="match status" value="1"/>
</dbReference>
<keyword evidence="11" id="KW-0460">Magnesium</keyword>
<name>A0A4Q1AV33_9BACT</name>
<dbReference type="NCBIfam" id="TIGR00213">
    <property type="entry name" value="GmhB_yaeD"/>
    <property type="match status" value="1"/>
</dbReference>
<comment type="cofactor">
    <cofactor evidence="11">
        <name>Mg(2+)</name>
        <dbReference type="ChEBI" id="CHEBI:18420"/>
    </cofactor>
</comment>
<evidence type="ECO:0000256" key="5">
    <source>
        <dbReference type="ARBA" id="ARBA00023277"/>
    </source>
</evidence>
<evidence type="ECO:0000256" key="8">
    <source>
        <dbReference type="PIRSR" id="PIRSR004682-1"/>
    </source>
</evidence>
<dbReference type="NCBIfam" id="TIGR01656">
    <property type="entry name" value="Histidinol-ppas"/>
    <property type="match status" value="1"/>
</dbReference>
<organism evidence="12 13">
    <name type="scientific">Halarcobacter mediterraneus</name>
    <dbReference type="NCBI Taxonomy" id="2023153"/>
    <lineage>
        <taxon>Bacteria</taxon>
        <taxon>Pseudomonadati</taxon>
        <taxon>Campylobacterota</taxon>
        <taxon>Epsilonproteobacteria</taxon>
        <taxon>Campylobacterales</taxon>
        <taxon>Arcobacteraceae</taxon>
        <taxon>Halarcobacter</taxon>
    </lineage>
</organism>
<feature type="binding site" evidence="11">
    <location>
        <position position="89"/>
    </location>
    <ligand>
        <name>Zn(2+)</name>
        <dbReference type="ChEBI" id="CHEBI:29105"/>
    </ligand>
</feature>
<feature type="binding site" evidence="11">
    <location>
        <position position="97"/>
    </location>
    <ligand>
        <name>Zn(2+)</name>
        <dbReference type="ChEBI" id="CHEBI:29105"/>
    </ligand>
</feature>
<evidence type="ECO:0000256" key="2">
    <source>
        <dbReference type="ARBA" id="ARBA00022490"/>
    </source>
</evidence>
<dbReference type="GO" id="GO:0005737">
    <property type="term" value="C:cytoplasm"/>
    <property type="evidence" value="ECO:0007669"/>
    <property type="project" value="UniProtKB-SubCell"/>
</dbReference>
<dbReference type="PANTHER" id="PTHR42891">
    <property type="entry name" value="D-GLYCERO-BETA-D-MANNO-HEPTOSE-1,7-BISPHOSPHATE 7-PHOSPHATASE"/>
    <property type="match status" value="1"/>
</dbReference>
<feature type="binding site" evidence="11">
    <location>
        <position position="99"/>
    </location>
    <ligand>
        <name>Zn(2+)</name>
        <dbReference type="ChEBI" id="CHEBI:29105"/>
    </ligand>
</feature>
<feature type="site" description="Contributes to substrate recognition" evidence="10">
    <location>
        <position position="100"/>
    </location>
</feature>
<feature type="active site" description="Proton donor" evidence="8">
    <location>
        <position position="10"/>
    </location>
</feature>
<dbReference type="PANTHER" id="PTHR42891:SF1">
    <property type="entry name" value="D-GLYCERO-BETA-D-MANNO-HEPTOSE-1,7-BISPHOSPHATE 7-PHOSPHATASE"/>
    <property type="match status" value="1"/>
</dbReference>
<keyword evidence="3 11" id="KW-0479">Metal-binding</keyword>
<accession>A0A4Q1AV33</accession>
<dbReference type="InterPro" id="IPR006543">
    <property type="entry name" value="Histidinol-phos"/>
</dbReference>
<evidence type="ECO:0000256" key="11">
    <source>
        <dbReference type="PIRSR" id="PIRSR004682-4"/>
    </source>
</evidence>
<dbReference type="PIRSF" id="PIRSF004682">
    <property type="entry name" value="GmhB"/>
    <property type="match status" value="1"/>
</dbReference>
<evidence type="ECO:0000256" key="10">
    <source>
        <dbReference type="PIRSR" id="PIRSR004682-3"/>
    </source>
</evidence>
<keyword evidence="5 7" id="KW-0119">Carbohydrate metabolism</keyword>
<feature type="binding site" evidence="11">
    <location>
        <position position="10"/>
    </location>
    <ligand>
        <name>Mg(2+)</name>
        <dbReference type="ChEBI" id="CHEBI:18420"/>
    </ligand>
</feature>
<evidence type="ECO:0000256" key="7">
    <source>
        <dbReference type="PIRNR" id="PIRNR004682"/>
    </source>
</evidence>
<feature type="binding site" evidence="9">
    <location>
        <begin position="16"/>
        <end position="19"/>
    </location>
    <ligand>
        <name>substrate</name>
    </ligand>
</feature>
<feature type="binding site" evidence="11">
    <location>
        <position position="8"/>
    </location>
    <ligand>
        <name>Mg(2+)</name>
        <dbReference type="ChEBI" id="CHEBI:18420"/>
    </ligand>
</feature>
<dbReference type="SUPFAM" id="SSF56784">
    <property type="entry name" value="HAD-like"/>
    <property type="match status" value="1"/>
</dbReference>
<feature type="site" description="Stabilizes the phosphoryl group" evidence="10">
    <location>
        <position position="50"/>
    </location>
</feature>
<comment type="cofactor">
    <cofactor evidence="11">
        <name>Zn(2+)</name>
        <dbReference type="ChEBI" id="CHEBI:29105"/>
    </cofactor>
</comment>
<dbReference type="NCBIfam" id="NF006506">
    <property type="entry name" value="PRK08942.1"/>
    <property type="match status" value="1"/>
</dbReference>
<evidence type="ECO:0000256" key="1">
    <source>
        <dbReference type="ARBA" id="ARBA00004496"/>
    </source>
</evidence>
<evidence type="ECO:0000256" key="4">
    <source>
        <dbReference type="ARBA" id="ARBA00022801"/>
    </source>
</evidence>
<feature type="binding site" evidence="9">
    <location>
        <position position="127"/>
    </location>
    <ligand>
        <name>substrate</name>
    </ligand>
</feature>
<keyword evidence="13" id="KW-1185">Reference proteome</keyword>
<dbReference type="InterPro" id="IPR006549">
    <property type="entry name" value="HAD-SF_hydro_IIIA"/>
</dbReference>
<dbReference type="EC" id="3.1.3.-" evidence="7"/>
<feature type="active site" description="Nucleophile" evidence="8">
    <location>
        <position position="8"/>
    </location>
</feature>
<dbReference type="RefSeq" id="WP_129059985.1">
    <property type="nucleotide sequence ID" value="NZ_NXIE01000001.1"/>
</dbReference>
<comment type="subcellular location">
    <subcellularLocation>
        <location evidence="1 7">Cytoplasm</location>
    </subcellularLocation>
</comment>
<dbReference type="InterPro" id="IPR036412">
    <property type="entry name" value="HAD-like_sf"/>
</dbReference>
<gene>
    <name evidence="12" type="ORF">CP965_00035</name>
</gene>
<evidence type="ECO:0000256" key="9">
    <source>
        <dbReference type="PIRSR" id="PIRSR004682-2"/>
    </source>
</evidence>
<comment type="caution">
    <text evidence="12">The sequence shown here is derived from an EMBL/GenBank/DDBJ whole genome shotgun (WGS) entry which is preliminary data.</text>
</comment>
<sequence>MEKALFLDRDGVVNIEKEYLYKIEDFEFFEGIFESLKKIQNLGYKIFIITNQSGIARGYYTIEDFNILTSWMIKEFAKNAIEISQVEFCPHGPNDNCLCRKPKTGMIDNILKNYDIDLKNSWLVGDKNSDILCAKNAGIKNTIQVKSGHFFLENESEADYICESIKEINKIIQE</sequence>
<feature type="binding site" evidence="9">
    <location>
        <begin position="8"/>
        <end position="10"/>
    </location>
    <ligand>
        <name>substrate</name>
    </ligand>
</feature>
<evidence type="ECO:0000313" key="13">
    <source>
        <dbReference type="Proteomes" id="UP000289718"/>
    </source>
</evidence>
<dbReference type="EMBL" id="NXIE01000001">
    <property type="protein sequence ID" value="RXK13875.1"/>
    <property type="molecule type" value="Genomic_DNA"/>
</dbReference>
<evidence type="ECO:0000256" key="3">
    <source>
        <dbReference type="ARBA" id="ARBA00022723"/>
    </source>
</evidence>
<dbReference type="GO" id="GO:0005975">
    <property type="term" value="P:carbohydrate metabolic process"/>
    <property type="evidence" value="ECO:0007669"/>
    <property type="project" value="InterPro"/>
</dbReference>
<protein>
    <recommendedName>
        <fullName evidence="6 7">D,D-heptose 1,7-bisphosphate phosphatase</fullName>
        <ecNumber evidence="7">3.1.3.-</ecNumber>
    </recommendedName>
</protein>
<feature type="site" description="Stabilizes the phosphoryl group" evidence="10">
    <location>
        <position position="101"/>
    </location>
</feature>
<feature type="binding site" evidence="11">
    <location>
        <position position="126"/>
    </location>
    <ligand>
        <name>Mg(2+)</name>
        <dbReference type="ChEBI" id="CHEBI:18420"/>
    </ligand>
</feature>
<feature type="binding site" evidence="11">
    <location>
        <position position="127"/>
    </location>
    <ligand>
        <name>Mg(2+)</name>
        <dbReference type="ChEBI" id="CHEBI:18420"/>
    </ligand>
</feature>
<keyword evidence="2 7" id="KW-0963">Cytoplasm</keyword>
<feature type="binding site" evidence="9">
    <location>
        <begin position="50"/>
        <end position="53"/>
    </location>
    <ligand>
        <name>substrate</name>
    </ligand>
</feature>
<dbReference type="CDD" id="cd07503">
    <property type="entry name" value="HAD_HisB-N"/>
    <property type="match status" value="1"/>
</dbReference>
<dbReference type="GO" id="GO:0046872">
    <property type="term" value="F:metal ion binding"/>
    <property type="evidence" value="ECO:0007669"/>
    <property type="project" value="UniProtKB-KW"/>
</dbReference>
<dbReference type="InterPro" id="IPR004446">
    <property type="entry name" value="Heptose_bisP_phosphatase"/>
</dbReference>
<dbReference type="AlphaFoldDB" id="A0A4Q1AV33"/>
<dbReference type="InterPro" id="IPR023214">
    <property type="entry name" value="HAD_sf"/>
</dbReference>
<evidence type="ECO:0000256" key="6">
    <source>
        <dbReference type="ARBA" id="ARBA00031828"/>
    </source>
</evidence>
<dbReference type="Proteomes" id="UP000289718">
    <property type="component" value="Unassembled WGS sequence"/>
</dbReference>
<feature type="binding site" evidence="11">
    <location>
        <position position="91"/>
    </location>
    <ligand>
        <name>Zn(2+)</name>
        <dbReference type="ChEBI" id="CHEBI:29105"/>
    </ligand>
</feature>
<proteinExistence type="inferred from homology"/>
<evidence type="ECO:0000313" key="12">
    <source>
        <dbReference type="EMBL" id="RXK13875.1"/>
    </source>
</evidence>
<comment type="similarity">
    <text evidence="7">Belongs to the gmhB family.</text>
</comment>
<dbReference type="Pfam" id="PF13242">
    <property type="entry name" value="Hydrolase_like"/>
    <property type="match status" value="1"/>
</dbReference>
<dbReference type="OrthoDB" id="9814110at2"/>
<dbReference type="GO" id="GO:0016791">
    <property type="term" value="F:phosphatase activity"/>
    <property type="evidence" value="ECO:0007669"/>
    <property type="project" value="InterPro"/>
</dbReference>
<keyword evidence="11" id="KW-0862">Zinc</keyword>
<dbReference type="Gene3D" id="3.40.50.1000">
    <property type="entry name" value="HAD superfamily/HAD-like"/>
    <property type="match status" value="1"/>
</dbReference>